<dbReference type="Proteomes" id="UP001292094">
    <property type="component" value="Unassembled WGS sequence"/>
</dbReference>
<dbReference type="PROSITE" id="PS50222">
    <property type="entry name" value="EF_HAND_2"/>
    <property type="match status" value="2"/>
</dbReference>
<evidence type="ECO:0000313" key="6">
    <source>
        <dbReference type="Proteomes" id="UP001292094"/>
    </source>
</evidence>
<accession>A0AAE1PCE2</accession>
<organism evidence="5 6">
    <name type="scientific">Petrolisthes manimaculis</name>
    <dbReference type="NCBI Taxonomy" id="1843537"/>
    <lineage>
        <taxon>Eukaryota</taxon>
        <taxon>Metazoa</taxon>
        <taxon>Ecdysozoa</taxon>
        <taxon>Arthropoda</taxon>
        <taxon>Crustacea</taxon>
        <taxon>Multicrustacea</taxon>
        <taxon>Malacostraca</taxon>
        <taxon>Eumalacostraca</taxon>
        <taxon>Eucarida</taxon>
        <taxon>Decapoda</taxon>
        <taxon>Pleocyemata</taxon>
        <taxon>Anomura</taxon>
        <taxon>Galatheoidea</taxon>
        <taxon>Porcellanidae</taxon>
        <taxon>Petrolisthes</taxon>
    </lineage>
</organism>
<name>A0AAE1PCE2_9EUCA</name>
<dbReference type="InterPro" id="IPR002048">
    <property type="entry name" value="EF_hand_dom"/>
</dbReference>
<protein>
    <recommendedName>
        <fullName evidence="4">EF-hand domain-containing protein</fullName>
    </recommendedName>
</protein>
<dbReference type="PROSITE" id="PS00018">
    <property type="entry name" value="EF_HAND_1"/>
    <property type="match status" value="2"/>
</dbReference>
<dbReference type="SUPFAM" id="SSF47473">
    <property type="entry name" value="EF-hand"/>
    <property type="match status" value="1"/>
</dbReference>
<evidence type="ECO:0000313" key="5">
    <source>
        <dbReference type="EMBL" id="KAK4305483.1"/>
    </source>
</evidence>
<evidence type="ECO:0000259" key="4">
    <source>
        <dbReference type="PROSITE" id="PS50222"/>
    </source>
</evidence>
<dbReference type="CDD" id="cd00051">
    <property type="entry name" value="EFh"/>
    <property type="match status" value="1"/>
</dbReference>
<feature type="domain" description="EF-hand" evidence="4">
    <location>
        <begin position="71"/>
        <end position="103"/>
    </location>
</feature>
<keyword evidence="6" id="KW-1185">Reference proteome</keyword>
<comment type="caution">
    <text evidence="5">The sequence shown here is derived from an EMBL/GenBank/DDBJ whole genome shotgun (WGS) entry which is preliminary data.</text>
</comment>
<feature type="domain" description="EF-hand" evidence="4">
    <location>
        <begin position="35"/>
        <end position="70"/>
    </location>
</feature>
<keyword evidence="2" id="KW-0677">Repeat</keyword>
<dbReference type="Pfam" id="PF13499">
    <property type="entry name" value="EF-hand_7"/>
    <property type="match status" value="1"/>
</dbReference>
<proteinExistence type="predicted"/>
<evidence type="ECO:0000256" key="2">
    <source>
        <dbReference type="ARBA" id="ARBA00022737"/>
    </source>
</evidence>
<keyword evidence="1" id="KW-0479">Metal-binding</keyword>
<dbReference type="GO" id="GO:0005509">
    <property type="term" value="F:calcium ion binding"/>
    <property type="evidence" value="ECO:0007669"/>
    <property type="project" value="InterPro"/>
</dbReference>
<dbReference type="InterPro" id="IPR018247">
    <property type="entry name" value="EF_Hand_1_Ca_BS"/>
</dbReference>
<dbReference type="SMART" id="SM00054">
    <property type="entry name" value="EFh"/>
    <property type="match status" value="2"/>
</dbReference>
<dbReference type="EMBL" id="JAWZYT010002267">
    <property type="protein sequence ID" value="KAK4305483.1"/>
    <property type="molecule type" value="Genomic_DNA"/>
</dbReference>
<gene>
    <name evidence="5" type="ORF">Pmani_022613</name>
</gene>
<dbReference type="AlphaFoldDB" id="A0AAE1PCE2"/>
<dbReference type="InterPro" id="IPR011992">
    <property type="entry name" value="EF-hand-dom_pair"/>
</dbReference>
<sequence length="103" mass="11642">MTYEENLKSSCESGVGDCETPLAKLQYLLLARGYTGILQFGRIFRISDDDASHTLNQEEMTEAVNNLGLEFSEEEIQELFSSMDEDGTGTINYEEFLDKLRVS</sequence>
<dbReference type="PANTHER" id="PTHR34524:SF6">
    <property type="entry name" value="CALCYPHOSINE LIKE"/>
    <property type="match status" value="1"/>
</dbReference>
<reference evidence="5" key="1">
    <citation type="submission" date="2023-11" db="EMBL/GenBank/DDBJ databases">
        <title>Genome assemblies of two species of porcelain crab, Petrolisthes cinctipes and Petrolisthes manimaculis (Anomura: Porcellanidae).</title>
        <authorList>
            <person name="Angst P."/>
        </authorList>
    </citation>
    <scope>NUCLEOTIDE SEQUENCE</scope>
    <source>
        <strain evidence="5">PB745_02</strain>
        <tissue evidence="5">Gill</tissue>
    </source>
</reference>
<evidence type="ECO:0000256" key="1">
    <source>
        <dbReference type="ARBA" id="ARBA00022723"/>
    </source>
</evidence>
<dbReference type="PANTHER" id="PTHR34524">
    <property type="entry name" value="CALCYPHOSIN"/>
    <property type="match status" value="1"/>
</dbReference>
<evidence type="ECO:0000256" key="3">
    <source>
        <dbReference type="ARBA" id="ARBA00022837"/>
    </source>
</evidence>
<dbReference type="InterPro" id="IPR051581">
    <property type="entry name" value="Ca-bind"/>
</dbReference>
<keyword evidence="3" id="KW-0106">Calcium</keyword>
<dbReference type="Gene3D" id="1.10.238.10">
    <property type="entry name" value="EF-hand"/>
    <property type="match status" value="1"/>
</dbReference>